<dbReference type="GO" id="GO:0005634">
    <property type="term" value="C:nucleus"/>
    <property type="evidence" value="ECO:0007669"/>
    <property type="project" value="TreeGrafter"/>
</dbReference>
<comment type="subunit">
    <text evidence="2">Component of the EKC/KEOPS complex composed of at least BUD32, CGI121, GON7, KAE1 and PCC1; the whole complex dimerizes.</text>
</comment>
<gene>
    <name evidence="17" type="ORF">K489DRAFT_387258</name>
</gene>
<feature type="domain" description="Protein kinase" evidence="15">
    <location>
        <begin position="29"/>
        <end position="358"/>
    </location>
</feature>
<evidence type="ECO:0000256" key="4">
    <source>
        <dbReference type="ARBA" id="ARBA00013948"/>
    </source>
</evidence>
<dbReference type="Gene3D" id="3.30.200.20">
    <property type="entry name" value="Phosphorylase Kinase, domain 1"/>
    <property type="match status" value="1"/>
</dbReference>
<comment type="catalytic activity">
    <reaction evidence="14">
        <text>L-seryl-[protein] + ATP = O-phospho-L-seryl-[protein] + ADP + H(+)</text>
        <dbReference type="Rhea" id="RHEA:17989"/>
        <dbReference type="Rhea" id="RHEA-COMP:9863"/>
        <dbReference type="Rhea" id="RHEA-COMP:11604"/>
        <dbReference type="ChEBI" id="CHEBI:15378"/>
        <dbReference type="ChEBI" id="CHEBI:29999"/>
        <dbReference type="ChEBI" id="CHEBI:30616"/>
        <dbReference type="ChEBI" id="CHEBI:83421"/>
        <dbReference type="ChEBI" id="CHEBI:456216"/>
        <dbReference type="EC" id="2.7.11.1"/>
    </reaction>
</comment>
<dbReference type="OrthoDB" id="5979581at2759"/>
<evidence type="ECO:0000256" key="1">
    <source>
        <dbReference type="ARBA" id="ARBA00003747"/>
    </source>
</evidence>
<dbReference type="PANTHER" id="PTHR45646">
    <property type="entry name" value="SERINE/THREONINE-PROTEIN KINASE DOA-RELATED"/>
    <property type="match status" value="1"/>
</dbReference>
<dbReference type="PANTHER" id="PTHR45646:SF11">
    <property type="entry name" value="SERINE_THREONINE-PROTEIN KINASE DOA"/>
    <property type="match status" value="1"/>
</dbReference>
<comment type="catalytic activity">
    <reaction evidence="13">
        <text>L-threonyl-[protein] + ATP = O-phospho-L-threonyl-[protein] + ADP + H(+)</text>
        <dbReference type="Rhea" id="RHEA:46608"/>
        <dbReference type="Rhea" id="RHEA-COMP:11060"/>
        <dbReference type="Rhea" id="RHEA-COMP:11605"/>
        <dbReference type="ChEBI" id="CHEBI:15378"/>
        <dbReference type="ChEBI" id="CHEBI:30013"/>
        <dbReference type="ChEBI" id="CHEBI:30616"/>
        <dbReference type="ChEBI" id="CHEBI:61977"/>
        <dbReference type="ChEBI" id="CHEBI:456216"/>
        <dbReference type="EC" id="2.7.11.1"/>
    </reaction>
</comment>
<evidence type="ECO:0000256" key="11">
    <source>
        <dbReference type="ARBA" id="ARBA00030980"/>
    </source>
</evidence>
<evidence type="ECO:0000256" key="5">
    <source>
        <dbReference type="ARBA" id="ARBA00019973"/>
    </source>
</evidence>
<proteinExistence type="predicted"/>
<evidence type="ECO:0000313" key="16">
    <source>
        <dbReference type="Proteomes" id="UP000504637"/>
    </source>
</evidence>
<evidence type="ECO:0000256" key="12">
    <source>
        <dbReference type="ARBA" id="ARBA00033194"/>
    </source>
</evidence>
<evidence type="ECO:0000313" key="17">
    <source>
        <dbReference type="RefSeq" id="XP_033462252.1"/>
    </source>
</evidence>
<dbReference type="InterPro" id="IPR051175">
    <property type="entry name" value="CLK_kinases"/>
</dbReference>
<evidence type="ECO:0000256" key="14">
    <source>
        <dbReference type="ARBA" id="ARBA00048679"/>
    </source>
</evidence>
<dbReference type="PROSITE" id="PS50011">
    <property type="entry name" value="PROTEIN_KINASE_DOM"/>
    <property type="match status" value="1"/>
</dbReference>
<evidence type="ECO:0000256" key="8">
    <source>
        <dbReference type="ARBA" id="ARBA00022741"/>
    </source>
</evidence>
<keyword evidence="7" id="KW-0808">Transferase</keyword>
<dbReference type="AlphaFoldDB" id="A0A6J3MB18"/>
<dbReference type="Gene3D" id="1.10.510.10">
    <property type="entry name" value="Transferase(Phosphotransferase) domain 1"/>
    <property type="match status" value="1"/>
</dbReference>
<sequence>MEIEEETLPRYDPDKFLPVRVGDILHETYRVTAKLGFGTSSTVWLCSNVKTAAYYTLKVCIVDEKNSKEILVSKHVQSIQAEHPGRERLRIVVDDFEIAGPTGQHQCLLFAPQGMAYTDFLRRFPDKSINKILLQQTLLLTLLGLDFLHQAGIVHTDLSPNNLLLGANDHTVFRNMEKEHHENLKRRLKSGERIIYRSQAMPITSGAPVISDFGAAYIGLPDQKFEGDIMPNFYRAPEVILGMPWDSKVDIWSIGVMIWDLFEGGRNLSDVQHLAEMVSLMGPPPAAFLKRSEKCSQFWDSEGNWICDTEIPQQSFETREKRLAGEDKVLLLALVRKILRWMPEERPSAEDLFEDPFLTQYQHENTAGV</sequence>
<dbReference type="GO" id="GO:0005524">
    <property type="term" value="F:ATP binding"/>
    <property type="evidence" value="ECO:0007669"/>
    <property type="project" value="UniProtKB-KW"/>
</dbReference>
<evidence type="ECO:0000256" key="7">
    <source>
        <dbReference type="ARBA" id="ARBA00022679"/>
    </source>
</evidence>
<dbReference type="Proteomes" id="UP000504637">
    <property type="component" value="Unplaced"/>
</dbReference>
<dbReference type="SUPFAM" id="SSF56112">
    <property type="entry name" value="Protein kinase-like (PK-like)"/>
    <property type="match status" value="1"/>
</dbReference>
<keyword evidence="16" id="KW-1185">Reference proteome</keyword>
<dbReference type="PROSITE" id="PS00109">
    <property type="entry name" value="PROTEIN_KINASE_TYR"/>
    <property type="match status" value="1"/>
</dbReference>
<dbReference type="GeneID" id="54364109"/>
<keyword evidence="10" id="KW-0067">ATP-binding</keyword>
<evidence type="ECO:0000256" key="9">
    <source>
        <dbReference type="ARBA" id="ARBA00022777"/>
    </source>
</evidence>
<evidence type="ECO:0000256" key="10">
    <source>
        <dbReference type="ARBA" id="ARBA00022840"/>
    </source>
</evidence>
<keyword evidence="6" id="KW-0723">Serine/threonine-protein kinase</keyword>
<dbReference type="InterPro" id="IPR000719">
    <property type="entry name" value="Prot_kinase_dom"/>
</dbReference>
<dbReference type="InterPro" id="IPR011009">
    <property type="entry name" value="Kinase-like_dom_sf"/>
</dbReference>
<reference evidence="17" key="2">
    <citation type="submission" date="2020-04" db="EMBL/GenBank/DDBJ databases">
        <authorList>
            <consortium name="NCBI Genome Project"/>
        </authorList>
    </citation>
    <scope>NUCLEOTIDE SEQUENCE</scope>
    <source>
        <strain evidence="17">CBS 342.82</strain>
    </source>
</reference>
<evidence type="ECO:0000256" key="3">
    <source>
        <dbReference type="ARBA" id="ARBA00012513"/>
    </source>
</evidence>
<dbReference type="RefSeq" id="XP_033462252.1">
    <property type="nucleotide sequence ID" value="XM_033606309.1"/>
</dbReference>
<reference evidence="17" key="1">
    <citation type="submission" date="2020-01" db="EMBL/GenBank/DDBJ databases">
        <authorList>
            <consortium name="DOE Joint Genome Institute"/>
            <person name="Haridas S."/>
            <person name="Albert R."/>
            <person name="Binder M."/>
            <person name="Bloem J."/>
            <person name="Labutti K."/>
            <person name="Salamov A."/>
            <person name="Andreopoulos B."/>
            <person name="Baker S.E."/>
            <person name="Barry K."/>
            <person name="Bills G."/>
            <person name="Bluhm B.H."/>
            <person name="Cannon C."/>
            <person name="Castanera R."/>
            <person name="Culley D.E."/>
            <person name="Daum C."/>
            <person name="Ezra D."/>
            <person name="Gonzalez J.B."/>
            <person name="Henrissat B."/>
            <person name="Kuo A."/>
            <person name="Liang C."/>
            <person name="Lipzen A."/>
            <person name="Lutzoni F."/>
            <person name="Magnuson J."/>
            <person name="Mondo S."/>
            <person name="Nolan M."/>
            <person name="Ohm R."/>
            <person name="Pangilinan J."/>
            <person name="Park H.-J."/>
            <person name="Ramirez L."/>
            <person name="Alfaro M."/>
            <person name="Sun H."/>
            <person name="Tritt A."/>
            <person name="Yoshinaga Y."/>
            <person name="Zwiers L.-H."/>
            <person name="Turgeon B.G."/>
            <person name="Goodwin S.B."/>
            <person name="Spatafora J.W."/>
            <person name="Crous P.W."/>
            <person name="Grigoriev I.V."/>
        </authorList>
    </citation>
    <scope>NUCLEOTIDE SEQUENCE</scope>
    <source>
        <strain evidence="17">CBS 342.82</strain>
    </source>
</reference>
<keyword evidence="8" id="KW-0547">Nucleotide-binding</keyword>
<dbReference type="InterPro" id="IPR008266">
    <property type="entry name" value="Tyr_kinase_AS"/>
</dbReference>
<organism evidence="17">
    <name type="scientific">Dissoconium aciculare CBS 342.82</name>
    <dbReference type="NCBI Taxonomy" id="1314786"/>
    <lineage>
        <taxon>Eukaryota</taxon>
        <taxon>Fungi</taxon>
        <taxon>Dikarya</taxon>
        <taxon>Ascomycota</taxon>
        <taxon>Pezizomycotina</taxon>
        <taxon>Dothideomycetes</taxon>
        <taxon>Dothideomycetidae</taxon>
        <taxon>Mycosphaerellales</taxon>
        <taxon>Dissoconiaceae</taxon>
        <taxon>Dissoconium</taxon>
    </lineage>
</organism>
<evidence type="ECO:0000259" key="15">
    <source>
        <dbReference type="PROSITE" id="PS50011"/>
    </source>
</evidence>
<evidence type="ECO:0000256" key="13">
    <source>
        <dbReference type="ARBA" id="ARBA00047899"/>
    </source>
</evidence>
<dbReference type="Pfam" id="PF00069">
    <property type="entry name" value="Pkinase"/>
    <property type="match status" value="1"/>
</dbReference>
<dbReference type="GO" id="GO:0004674">
    <property type="term" value="F:protein serine/threonine kinase activity"/>
    <property type="evidence" value="ECO:0007669"/>
    <property type="project" value="UniProtKB-KW"/>
</dbReference>
<dbReference type="EC" id="2.7.11.1" evidence="3"/>
<accession>A0A6J3MB18</accession>
<name>A0A6J3MB18_9PEZI</name>
<dbReference type="SMART" id="SM00220">
    <property type="entry name" value="S_TKc"/>
    <property type="match status" value="1"/>
</dbReference>
<evidence type="ECO:0000256" key="2">
    <source>
        <dbReference type="ARBA" id="ARBA00011534"/>
    </source>
</evidence>
<protein>
    <recommendedName>
        <fullName evidence="5">EKC/KEOPS complex subunit BUD32</fullName>
        <ecNumber evidence="3">2.7.11.1</ecNumber>
    </recommendedName>
    <alternativeName>
        <fullName evidence="11 12">Atypical Serine/threonine protein kinase BUD32</fullName>
    </alternativeName>
    <alternativeName>
        <fullName evidence="4">EKC/KEOPS complex subunit bud32</fullName>
    </alternativeName>
</protein>
<keyword evidence="9 17" id="KW-0418">Kinase</keyword>
<reference evidence="17" key="3">
    <citation type="submission" date="2025-08" db="UniProtKB">
        <authorList>
            <consortium name="RefSeq"/>
        </authorList>
    </citation>
    <scope>IDENTIFICATION</scope>
    <source>
        <strain evidence="17">CBS 342.82</strain>
    </source>
</reference>
<comment type="function">
    <text evidence="1">Component of the EKC/KEOPS complex that is required for the formation of a threonylcarbamoyl group on adenosine at position 37 (t(6)A37) in tRNAs that read codons beginning with adenine. The complex is probably involved in the transfer of the threonylcarbamoyl moiety of threonylcarbamoyl-AMP (TC-AMP) to the N6 group of A37. BUD32 has ATPase activity in the context of the EKC/KEOPS complex and likely plays a supporting role to the catalytic subunit KAE1. The EKC/KEOPS complex also promotes both telomere uncapping and telomere elongation. The complex is required for efficient recruitment of transcriptional coactivators.</text>
</comment>
<evidence type="ECO:0000256" key="6">
    <source>
        <dbReference type="ARBA" id="ARBA00022527"/>
    </source>
</evidence>
<dbReference type="GO" id="GO:0043484">
    <property type="term" value="P:regulation of RNA splicing"/>
    <property type="evidence" value="ECO:0007669"/>
    <property type="project" value="TreeGrafter"/>
</dbReference>